<dbReference type="PRINTS" id="PR00411">
    <property type="entry name" value="PNDRDTASEI"/>
</dbReference>
<evidence type="ECO:0000313" key="17">
    <source>
        <dbReference type="Proteomes" id="UP001142055"/>
    </source>
</evidence>
<evidence type="ECO:0000256" key="2">
    <source>
        <dbReference type="ARBA" id="ARBA00007532"/>
    </source>
</evidence>
<comment type="similarity">
    <text evidence="2 11">Belongs to the class-I pyridine nucleotide-disulfide oxidoreductase family.</text>
</comment>
<keyword evidence="10 11" id="KW-0676">Redox-active center</keyword>
<dbReference type="Pfam" id="PF07992">
    <property type="entry name" value="Pyr_redox_2"/>
    <property type="match status" value="1"/>
</dbReference>
<dbReference type="GO" id="GO:0034599">
    <property type="term" value="P:cellular response to oxidative stress"/>
    <property type="evidence" value="ECO:0007669"/>
    <property type="project" value="TreeGrafter"/>
</dbReference>
<name>A0A9Q0MHD0_BLOTA</name>
<dbReference type="GO" id="GO:0045454">
    <property type="term" value="P:cell redox homeostasis"/>
    <property type="evidence" value="ECO:0007669"/>
    <property type="project" value="InterPro"/>
</dbReference>
<dbReference type="PROSITE" id="PS00076">
    <property type="entry name" value="PYRIDINE_REDOX_1"/>
    <property type="match status" value="1"/>
</dbReference>
<comment type="caution">
    <text evidence="16">The sequence shown here is derived from an EMBL/GenBank/DDBJ whole genome shotgun (WGS) entry which is preliminary data.</text>
</comment>
<dbReference type="GO" id="GO:0005829">
    <property type="term" value="C:cytosol"/>
    <property type="evidence" value="ECO:0007669"/>
    <property type="project" value="TreeGrafter"/>
</dbReference>
<dbReference type="Gene3D" id="3.40.30.10">
    <property type="entry name" value="Glutaredoxin"/>
    <property type="match status" value="1"/>
</dbReference>
<keyword evidence="17" id="KW-1185">Reference proteome</keyword>
<dbReference type="InterPro" id="IPR002109">
    <property type="entry name" value="Glutaredoxin"/>
</dbReference>
<evidence type="ECO:0000259" key="15">
    <source>
        <dbReference type="Pfam" id="PF07992"/>
    </source>
</evidence>
<feature type="domain" description="Pyridine nucleotide-disulphide oxidoreductase dimerisation" evidence="14">
    <location>
        <begin position="626"/>
        <end position="747"/>
    </location>
</feature>
<dbReference type="Gene3D" id="3.50.50.60">
    <property type="entry name" value="FAD/NAD(P)-binding domain"/>
    <property type="match status" value="2"/>
</dbReference>
<feature type="region of interest" description="Disordered" evidence="12">
    <location>
        <begin position="129"/>
        <end position="159"/>
    </location>
</feature>
<sequence length="765" mass="84876">MNHFPFKFDRYRSLNIVRKVRNYSDRRPQVQLYWNRQPTPVLSINLRTSIGQKPITTCNFASFFSTSTSSSKGLNLDNNNNSKRSRSSTFATTSRISGSGTTATTTGVTRFICPALFCERHYYISSSNHRNVKNDRPEQCHHQSSETTMPPTTHNTPLSPSEEVDLIVNNNHVVIFSMSECRFCTKAKAFLDEHNIKYREVDLDPETNGLKLYEALQKKVGRTSVPQIFVAGQSIGGCDDMLAMDKAGELMPKIRGHNFEYDLIVIGGGSGGLAASKEAAALGKKVALLDFVSPSPHGTTWGLGGTCVNVGCIPKKLMHHASLIGQELEDAHHFGWVAKTDNGPLMNHIRHDWNMMVDSVQRNIKSSNFGYRTLLRAENVNYLNAHGELIDPHTVKLTGKAKNLPPQLTANHIIVATGERPRYPADVEGAKDNAITSDDIFSLPYNPGKTLVIGASYVALECAGFLRGLGNDVSVMVRSIVLRGFDRQCSELIRTFMQETEKVRFIDTSIPKKIVRLEDGQPGRVCVTYENLQTKEQHNEEFNTVLFAIGRDPCTYGIGLDAAGVVLDKSGYIQANNEQTNVENIYAIGDILAGKPQLTPVAIEAGILLARRLYAGSQTQCDYMNVPTTVFTPIEYGCCGYTEEDAIQHFGADGIEVYHQFFTPTEWRMNYYDRPRCPMNVCYVKVITTRSENNDPKEERLLGFHYVGPNAGEVTQFVAAPLKLKATKADLDSIIGIHPTCAELFTTLTITKRSGKEPTQKGCCG</sequence>
<dbReference type="EMBL" id="JAPWDV010000001">
    <property type="protein sequence ID" value="KAJ6224442.1"/>
    <property type="molecule type" value="Genomic_DNA"/>
</dbReference>
<dbReference type="PRINTS" id="PR00368">
    <property type="entry name" value="FADPNR"/>
</dbReference>
<evidence type="ECO:0000256" key="12">
    <source>
        <dbReference type="SAM" id="MobiDB-lite"/>
    </source>
</evidence>
<evidence type="ECO:0000313" key="16">
    <source>
        <dbReference type="EMBL" id="KAJ6224442.1"/>
    </source>
</evidence>
<proteinExistence type="inferred from homology"/>
<reference evidence="16" key="1">
    <citation type="submission" date="2022-12" db="EMBL/GenBank/DDBJ databases">
        <title>Genome assemblies of Blomia tropicalis.</title>
        <authorList>
            <person name="Cui Y."/>
        </authorList>
    </citation>
    <scope>NUCLEOTIDE SEQUENCE</scope>
    <source>
        <tissue evidence="16">Adult mites</tissue>
    </source>
</reference>
<dbReference type="Gene3D" id="3.30.390.30">
    <property type="match status" value="1"/>
</dbReference>
<dbReference type="InterPro" id="IPR004099">
    <property type="entry name" value="Pyr_nucl-diS_OxRdtase_dimer"/>
</dbReference>
<evidence type="ECO:0000259" key="14">
    <source>
        <dbReference type="Pfam" id="PF02852"/>
    </source>
</evidence>
<keyword evidence="6" id="KW-0521">NADP</keyword>
<feature type="compositionally biased region" description="Basic and acidic residues" evidence="12">
    <location>
        <begin position="132"/>
        <end position="144"/>
    </location>
</feature>
<dbReference type="InterPro" id="IPR006338">
    <property type="entry name" value="Thioredoxin/glutathione_Rdtase"/>
</dbReference>
<accession>A0A9Q0MHD0</accession>
<dbReference type="GO" id="GO:0006749">
    <property type="term" value="P:glutathione metabolic process"/>
    <property type="evidence" value="ECO:0007669"/>
    <property type="project" value="TreeGrafter"/>
</dbReference>
<dbReference type="AlphaFoldDB" id="A0A9Q0MHD0"/>
<dbReference type="FunFam" id="3.50.50.60:FF:000012">
    <property type="entry name" value="Thioredoxin reductase 1, cytoplasmic"/>
    <property type="match status" value="1"/>
</dbReference>
<dbReference type="EC" id="1.8.1.9" evidence="3"/>
<keyword evidence="7" id="KW-0712">Selenocysteine</keyword>
<dbReference type="InterPro" id="IPR036249">
    <property type="entry name" value="Thioredoxin-like_sf"/>
</dbReference>
<dbReference type="GO" id="GO:0004791">
    <property type="term" value="F:thioredoxin-disulfide reductase (NADPH) activity"/>
    <property type="evidence" value="ECO:0007669"/>
    <property type="project" value="UniProtKB-EC"/>
</dbReference>
<keyword evidence="8 11" id="KW-0560">Oxidoreductase</keyword>
<dbReference type="OMA" id="YISGHAR"/>
<dbReference type="Proteomes" id="UP001142055">
    <property type="component" value="Chromosome 1"/>
</dbReference>
<dbReference type="InterPro" id="IPR012999">
    <property type="entry name" value="Pyr_OxRdtase_I_AS"/>
</dbReference>
<evidence type="ECO:0000256" key="4">
    <source>
        <dbReference type="ARBA" id="ARBA00022630"/>
    </source>
</evidence>
<evidence type="ECO:0000256" key="9">
    <source>
        <dbReference type="ARBA" id="ARBA00023157"/>
    </source>
</evidence>
<dbReference type="InterPro" id="IPR023753">
    <property type="entry name" value="FAD/NAD-binding_dom"/>
</dbReference>
<keyword evidence="5 11" id="KW-0274">FAD</keyword>
<feature type="region of interest" description="Disordered" evidence="12">
    <location>
        <begin position="67"/>
        <end position="99"/>
    </location>
</feature>
<evidence type="ECO:0000256" key="5">
    <source>
        <dbReference type="ARBA" id="ARBA00022827"/>
    </source>
</evidence>
<dbReference type="GO" id="GO:0004362">
    <property type="term" value="F:glutathione-disulfide reductase (NADPH) activity"/>
    <property type="evidence" value="ECO:0007669"/>
    <property type="project" value="TreeGrafter"/>
</dbReference>
<keyword evidence="4 11" id="KW-0285">Flavoprotein</keyword>
<feature type="domain" description="Glutaredoxin" evidence="13">
    <location>
        <begin position="173"/>
        <end position="235"/>
    </location>
</feature>
<dbReference type="SUPFAM" id="SSF55424">
    <property type="entry name" value="FAD/NAD-linked reductases, dimerisation (C-terminal) domain"/>
    <property type="match status" value="1"/>
</dbReference>
<protein>
    <recommendedName>
        <fullName evidence="3">thioredoxin-disulfide reductase (NADPH)</fullName>
        <ecNumber evidence="3">1.8.1.9</ecNumber>
    </recommendedName>
</protein>
<dbReference type="GO" id="GO:0005739">
    <property type="term" value="C:mitochondrion"/>
    <property type="evidence" value="ECO:0007669"/>
    <property type="project" value="TreeGrafter"/>
</dbReference>
<dbReference type="PANTHER" id="PTHR42737">
    <property type="entry name" value="GLUTATHIONE REDUCTASE"/>
    <property type="match status" value="1"/>
</dbReference>
<evidence type="ECO:0000256" key="7">
    <source>
        <dbReference type="ARBA" id="ARBA00022933"/>
    </source>
</evidence>
<dbReference type="CDD" id="cd03419">
    <property type="entry name" value="GRX_GRXh_1_2_like"/>
    <property type="match status" value="1"/>
</dbReference>
<dbReference type="Pfam" id="PF02852">
    <property type="entry name" value="Pyr_redox_dim"/>
    <property type="match status" value="1"/>
</dbReference>
<keyword evidence="9" id="KW-1015">Disulfide bond</keyword>
<feature type="domain" description="FAD/NAD(P)-binding" evidence="15">
    <location>
        <begin position="261"/>
        <end position="606"/>
    </location>
</feature>
<evidence type="ECO:0000256" key="8">
    <source>
        <dbReference type="ARBA" id="ARBA00023002"/>
    </source>
</evidence>
<dbReference type="PROSITE" id="PS51354">
    <property type="entry name" value="GLUTAREDOXIN_2"/>
    <property type="match status" value="1"/>
</dbReference>
<dbReference type="GO" id="GO:0050660">
    <property type="term" value="F:flavin adenine dinucleotide binding"/>
    <property type="evidence" value="ECO:0007669"/>
    <property type="project" value="InterPro"/>
</dbReference>
<feature type="compositionally biased region" description="Polar residues" evidence="12">
    <location>
        <begin position="145"/>
        <end position="159"/>
    </location>
</feature>
<dbReference type="Pfam" id="PF00462">
    <property type="entry name" value="Glutaredoxin"/>
    <property type="match status" value="1"/>
</dbReference>
<gene>
    <name evidence="16" type="ORF">RDWZM_002987</name>
</gene>
<comment type="cofactor">
    <cofactor evidence="1">
        <name>FAD</name>
        <dbReference type="ChEBI" id="CHEBI:57692"/>
    </cofactor>
</comment>
<evidence type="ECO:0000256" key="1">
    <source>
        <dbReference type="ARBA" id="ARBA00001974"/>
    </source>
</evidence>
<dbReference type="OrthoDB" id="5956163at2759"/>
<evidence type="ECO:0000256" key="3">
    <source>
        <dbReference type="ARBA" id="ARBA00012610"/>
    </source>
</evidence>
<dbReference type="PANTHER" id="PTHR42737:SF8">
    <property type="entry name" value="THIOREDOXIN-DISULFIDE REDUCTASE"/>
    <property type="match status" value="1"/>
</dbReference>
<organism evidence="16 17">
    <name type="scientific">Blomia tropicalis</name>
    <name type="common">Mite</name>
    <dbReference type="NCBI Taxonomy" id="40697"/>
    <lineage>
        <taxon>Eukaryota</taxon>
        <taxon>Metazoa</taxon>
        <taxon>Ecdysozoa</taxon>
        <taxon>Arthropoda</taxon>
        <taxon>Chelicerata</taxon>
        <taxon>Arachnida</taxon>
        <taxon>Acari</taxon>
        <taxon>Acariformes</taxon>
        <taxon>Sarcoptiformes</taxon>
        <taxon>Astigmata</taxon>
        <taxon>Glycyphagoidea</taxon>
        <taxon>Echimyopodidae</taxon>
        <taxon>Blomia</taxon>
    </lineage>
</organism>
<evidence type="ECO:0000256" key="10">
    <source>
        <dbReference type="ARBA" id="ARBA00023284"/>
    </source>
</evidence>
<dbReference type="SUPFAM" id="SSF51905">
    <property type="entry name" value="FAD/NAD(P)-binding domain"/>
    <property type="match status" value="1"/>
</dbReference>
<evidence type="ECO:0000256" key="6">
    <source>
        <dbReference type="ARBA" id="ARBA00022857"/>
    </source>
</evidence>
<evidence type="ECO:0000259" key="13">
    <source>
        <dbReference type="Pfam" id="PF00462"/>
    </source>
</evidence>
<dbReference type="FunFam" id="3.30.390.30:FF:000004">
    <property type="entry name" value="Thioredoxin reductase 1, cytoplasmic"/>
    <property type="match status" value="1"/>
</dbReference>
<dbReference type="InterPro" id="IPR046952">
    <property type="entry name" value="GSHR/TRXR-like"/>
</dbReference>
<evidence type="ECO:0000256" key="11">
    <source>
        <dbReference type="RuleBase" id="RU003691"/>
    </source>
</evidence>
<dbReference type="SUPFAM" id="SSF52833">
    <property type="entry name" value="Thioredoxin-like"/>
    <property type="match status" value="1"/>
</dbReference>
<dbReference type="InterPro" id="IPR016156">
    <property type="entry name" value="FAD/NAD-linked_Rdtase_dimer_sf"/>
</dbReference>
<dbReference type="InterPro" id="IPR036188">
    <property type="entry name" value="FAD/NAD-bd_sf"/>
</dbReference>
<dbReference type="NCBIfam" id="TIGR01438">
    <property type="entry name" value="TGR"/>
    <property type="match status" value="1"/>
</dbReference>